<keyword evidence="5" id="KW-0521">NADP</keyword>
<name>A0ABS0NC93_9NEIS</name>
<comment type="cofactor">
    <cofactor evidence="1">
        <name>FMN</name>
        <dbReference type="ChEBI" id="CHEBI:58210"/>
    </cofactor>
</comment>
<sequence>MNVSQTVNRRYSTKKFDPAKKIPAADWAQMQDALRGSPSSVNIQPWHFVIADDEAGKARIAKATAEHFPFNTPKVADASHVVVFAAKTHADDAFLDKILEKEDQDGRYAQPEFKKGGDDARRTFLGIHRNTIQDEAEWLSRQVHINLGFALMAAAALGIDAVPMEGVDLAALDKEFGLAEKGFRSVAIVSFGYRADDDFNAQLPKSRLAEADVFSKA</sequence>
<evidence type="ECO:0000256" key="1">
    <source>
        <dbReference type="ARBA" id="ARBA00001917"/>
    </source>
</evidence>
<evidence type="ECO:0000259" key="7">
    <source>
        <dbReference type="Pfam" id="PF00881"/>
    </source>
</evidence>
<feature type="domain" description="Nitroreductase" evidence="7">
    <location>
        <begin position="9"/>
        <end position="193"/>
    </location>
</feature>
<keyword evidence="6 8" id="KW-0560">Oxidoreductase</keyword>
<dbReference type="Proteomes" id="UP000768471">
    <property type="component" value="Unassembled WGS sequence"/>
</dbReference>
<evidence type="ECO:0000256" key="2">
    <source>
        <dbReference type="ARBA" id="ARBA00007118"/>
    </source>
</evidence>
<comment type="similarity">
    <text evidence="2">Belongs to the nitroreductase family.</text>
</comment>
<reference evidence="8 9" key="1">
    <citation type="submission" date="2020-09" db="EMBL/GenBank/DDBJ databases">
        <title>Eikenella S3660 sp. nov., isolated from a throat swab.</title>
        <authorList>
            <person name="Buhl M."/>
        </authorList>
    </citation>
    <scope>NUCLEOTIDE SEQUENCE [LARGE SCALE GENOMIC DNA]</scope>
    <source>
        <strain evidence="8 9">S3360</strain>
    </source>
</reference>
<dbReference type="Pfam" id="PF00881">
    <property type="entry name" value="Nitroreductase"/>
    <property type="match status" value="1"/>
</dbReference>
<evidence type="ECO:0000256" key="4">
    <source>
        <dbReference type="ARBA" id="ARBA00022643"/>
    </source>
</evidence>
<dbReference type="NCBIfam" id="NF008275">
    <property type="entry name" value="PRK11053.1"/>
    <property type="match status" value="1"/>
</dbReference>
<evidence type="ECO:0000256" key="5">
    <source>
        <dbReference type="ARBA" id="ARBA00022857"/>
    </source>
</evidence>
<evidence type="ECO:0000256" key="3">
    <source>
        <dbReference type="ARBA" id="ARBA00022630"/>
    </source>
</evidence>
<comment type="caution">
    <text evidence="8">The sequence shown here is derived from an EMBL/GenBank/DDBJ whole genome shotgun (WGS) entry which is preliminary data.</text>
</comment>
<evidence type="ECO:0000313" key="9">
    <source>
        <dbReference type="Proteomes" id="UP000768471"/>
    </source>
</evidence>
<dbReference type="InterPro" id="IPR029479">
    <property type="entry name" value="Nitroreductase"/>
</dbReference>
<protein>
    <submittedName>
        <fullName evidence="8">Oxygen-insensitive NAD(P)H nitroreductase</fullName>
        <ecNumber evidence="8">1.5.1.34</ecNumber>
    </submittedName>
</protein>
<dbReference type="PANTHER" id="PTHR43673">
    <property type="entry name" value="NAD(P)H NITROREDUCTASE YDGI-RELATED"/>
    <property type="match status" value="1"/>
</dbReference>
<keyword evidence="3" id="KW-0285">Flavoprotein</keyword>
<dbReference type="SUPFAM" id="SSF55469">
    <property type="entry name" value="FMN-dependent nitroreductase-like"/>
    <property type="match status" value="1"/>
</dbReference>
<organism evidence="8 9">
    <name type="scientific">Eikenella glucosivorans</name>
    <dbReference type="NCBI Taxonomy" id="2766967"/>
    <lineage>
        <taxon>Bacteria</taxon>
        <taxon>Pseudomonadati</taxon>
        <taxon>Pseudomonadota</taxon>
        <taxon>Betaproteobacteria</taxon>
        <taxon>Neisseriales</taxon>
        <taxon>Neisseriaceae</taxon>
        <taxon>Eikenella</taxon>
    </lineage>
</organism>
<dbReference type="EMBL" id="JACSGR010000007">
    <property type="protein sequence ID" value="MBH5329932.1"/>
    <property type="molecule type" value="Genomic_DNA"/>
</dbReference>
<dbReference type="PANTHER" id="PTHR43673:SF2">
    <property type="entry name" value="NITROREDUCTASE"/>
    <property type="match status" value="1"/>
</dbReference>
<evidence type="ECO:0000313" key="8">
    <source>
        <dbReference type="EMBL" id="MBH5329932.1"/>
    </source>
</evidence>
<accession>A0ABS0NC93</accession>
<keyword evidence="9" id="KW-1185">Reference proteome</keyword>
<dbReference type="CDD" id="cd02149">
    <property type="entry name" value="NfsB-like"/>
    <property type="match status" value="1"/>
</dbReference>
<evidence type="ECO:0000256" key="6">
    <source>
        <dbReference type="ARBA" id="ARBA00023002"/>
    </source>
</evidence>
<dbReference type="InterPro" id="IPR000415">
    <property type="entry name" value="Nitroreductase-like"/>
</dbReference>
<keyword evidence="4" id="KW-0288">FMN</keyword>
<dbReference type="RefSeq" id="WP_197903769.1">
    <property type="nucleotide sequence ID" value="NZ_JACSGR010000007.1"/>
</dbReference>
<dbReference type="GO" id="GO:0004155">
    <property type="term" value="F:6,7-dihydropteridine reductase activity"/>
    <property type="evidence" value="ECO:0007669"/>
    <property type="project" value="UniProtKB-EC"/>
</dbReference>
<dbReference type="Gene3D" id="3.40.109.10">
    <property type="entry name" value="NADH Oxidase"/>
    <property type="match status" value="1"/>
</dbReference>
<proteinExistence type="inferred from homology"/>
<dbReference type="EC" id="1.5.1.34" evidence="8"/>
<dbReference type="InterPro" id="IPR033878">
    <property type="entry name" value="NfsB-like"/>
</dbReference>
<gene>
    <name evidence="8" type="primary">nfsB</name>
    <name evidence="8" type="ORF">H9Q10_09670</name>
</gene>